<comment type="caution">
    <text evidence="1">The sequence shown here is derived from an EMBL/GenBank/DDBJ whole genome shotgun (WGS) entry which is preliminary data.</text>
</comment>
<name>A0AAD5RXQ7_9PEZI</name>
<proteinExistence type="predicted"/>
<organism evidence="1 2">
    <name type="scientific">Zalerion maritima</name>
    <dbReference type="NCBI Taxonomy" id="339359"/>
    <lineage>
        <taxon>Eukaryota</taxon>
        <taxon>Fungi</taxon>
        <taxon>Dikarya</taxon>
        <taxon>Ascomycota</taxon>
        <taxon>Pezizomycotina</taxon>
        <taxon>Sordariomycetes</taxon>
        <taxon>Lulworthiomycetidae</taxon>
        <taxon>Lulworthiales</taxon>
        <taxon>Lulworthiaceae</taxon>
        <taxon>Zalerion</taxon>
    </lineage>
</organism>
<dbReference type="AlphaFoldDB" id="A0AAD5RXQ7"/>
<dbReference type="Proteomes" id="UP001201980">
    <property type="component" value="Unassembled WGS sequence"/>
</dbReference>
<reference evidence="1" key="1">
    <citation type="submission" date="2022-07" db="EMBL/GenBank/DDBJ databases">
        <title>Draft genome sequence of Zalerion maritima ATCC 34329, a (micro)plastics degrading marine fungus.</title>
        <authorList>
            <person name="Paco A."/>
            <person name="Goncalves M.F.M."/>
            <person name="Rocha-Santos T.A.P."/>
            <person name="Alves A."/>
        </authorList>
    </citation>
    <scope>NUCLEOTIDE SEQUENCE</scope>
    <source>
        <strain evidence="1">ATCC 34329</strain>
    </source>
</reference>
<dbReference type="EMBL" id="JAKWBI020000012">
    <property type="protein sequence ID" value="KAJ2906566.1"/>
    <property type="molecule type" value="Genomic_DNA"/>
</dbReference>
<evidence type="ECO:0000313" key="1">
    <source>
        <dbReference type="EMBL" id="KAJ2906566.1"/>
    </source>
</evidence>
<gene>
    <name evidence="1" type="ORF">MKZ38_001209</name>
</gene>
<accession>A0AAD5RXQ7</accession>
<sequence>MYGIHLVIAHIQCFETWTFFDMHAASHERSHFLIPSRTWTSWDSRGDIVLLGTFETFLEHLERCQVGSAAGICLLPIIFNTAHIYHNILPRGLATVLNANPKDNFSILPSTARGCSAANRVQAAKIRPADQILAKSRKRRLSVWF</sequence>
<keyword evidence="2" id="KW-1185">Reference proteome</keyword>
<protein>
    <submittedName>
        <fullName evidence="1">Uncharacterized protein</fullName>
    </submittedName>
</protein>
<evidence type="ECO:0000313" key="2">
    <source>
        <dbReference type="Proteomes" id="UP001201980"/>
    </source>
</evidence>